<dbReference type="Pfam" id="PF12937">
    <property type="entry name" value="F-box-like"/>
    <property type="match status" value="1"/>
</dbReference>
<dbReference type="Pfam" id="PF23635">
    <property type="entry name" value="Beta-prop_AT5G49610-like"/>
    <property type="match status" value="1"/>
</dbReference>
<dbReference type="InterPro" id="IPR001810">
    <property type="entry name" value="F-box_dom"/>
</dbReference>
<gene>
    <name evidence="4" type="ORF">U9M48_008322</name>
</gene>
<dbReference type="EMBL" id="CP144746">
    <property type="protein sequence ID" value="WVZ58005.1"/>
    <property type="molecule type" value="Genomic_DNA"/>
</dbReference>
<dbReference type="SUPFAM" id="SSF81383">
    <property type="entry name" value="F-box domain"/>
    <property type="match status" value="1"/>
</dbReference>
<feature type="compositionally biased region" description="Basic residues" evidence="1">
    <location>
        <begin position="1"/>
        <end position="13"/>
    </location>
</feature>
<accession>A0AAQ3SNR1</accession>
<feature type="domain" description="F-box" evidence="2">
    <location>
        <begin position="126"/>
        <end position="161"/>
    </location>
</feature>
<dbReference type="InterPro" id="IPR056594">
    <property type="entry name" value="AT5G49610-like_b-prop"/>
</dbReference>
<organism evidence="4 5">
    <name type="scientific">Paspalum notatum var. saurae</name>
    <dbReference type="NCBI Taxonomy" id="547442"/>
    <lineage>
        <taxon>Eukaryota</taxon>
        <taxon>Viridiplantae</taxon>
        <taxon>Streptophyta</taxon>
        <taxon>Embryophyta</taxon>
        <taxon>Tracheophyta</taxon>
        <taxon>Spermatophyta</taxon>
        <taxon>Magnoliopsida</taxon>
        <taxon>Liliopsida</taxon>
        <taxon>Poales</taxon>
        <taxon>Poaceae</taxon>
        <taxon>PACMAD clade</taxon>
        <taxon>Panicoideae</taxon>
        <taxon>Andropogonodae</taxon>
        <taxon>Paspaleae</taxon>
        <taxon>Paspalinae</taxon>
        <taxon>Paspalum</taxon>
    </lineage>
</organism>
<proteinExistence type="predicted"/>
<sequence>MDRAGRGRGRQNRRGGLALGDWDPPTSLPVGDVWVRPNSPVAVGRTSGTGTGMSIADVDGAFAGGERGTRRGRGFGGRRGGGAGRQRQRGGLSTMVWRPTRPRTPPTPASSAEADAAACSATLDNDDLLGQILLRLPPRPSSLPRAAAVCKRWRSLVADPRFLGRFRAHHRKPPLLGFFSHTRGKIGFTPVLDPPDRIHTPKGFSLRLPRGSHVYGCRHGRVLVVNGKPLNFLVWDPVSGEKHRLALPSASGGNKYMMDGTIICAAAASDQGHVHGACHSRPFQVLFLGRCGERIVTYVYSSETGAWGDAISIMWPSPFDPYDFDCCNTLVGNSIYWLLNERSMAILEFDLGTQCLSTAEVPPELIDPNPSVRDECEFLIMPAEGSGLGFLILEGFSARIWKRKANCDGDAGWVLRNIIKLDNHLPLKPWRHAFSPVILGFAEDDNVMFLLTGGGVVFMVHIDSAEFKKLPKKMGYRMCYPFTGFSTADQKKMIYKTANALSLLRYTLH</sequence>
<feature type="region of interest" description="Disordered" evidence="1">
    <location>
        <begin position="1"/>
        <end position="24"/>
    </location>
</feature>
<name>A0AAQ3SNR1_PASNO</name>
<evidence type="ECO:0008006" key="6">
    <source>
        <dbReference type="Google" id="ProtNLM"/>
    </source>
</evidence>
<feature type="region of interest" description="Disordered" evidence="1">
    <location>
        <begin position="59"/>
        <end position="91"/>
    </location>
</feature>
<dbReference type="AlphaFoldDB" id="A0AAQ3SNR1"/>
<dbReference type="InterPro" id="IPR036047">
    <property type="entry name" value="F-box-like_dom_sf"/>
</dbReference>
<evidence type="ECO:0000313" key="5">
    <source>
        <dbReference type="Proteomes" id="UP001341281"/>
    </source>
</evidence>
<protein>
    <recommendedName>
        <fullName evidence="6">F-box domain-containing protein</fullName>
    </recommendedName>
</protein>
<evidence type="ECO:0000259" key="2">
    <source>
        <dbReference type="Pfam" id="PF12937"/>
    </source>
</evidence>
<reference evidence="4 5" key="1">
    <citation type="submission" date="2024-02" db="EMBL/GenBank/DDBJ databases">
        <title>High-quality chromosome-scale genome assembly of Pensacola bahiagrass (Paspalum notatum Flugge var. saurae).</title>
        <authorList>
            <person name="Vega J.M."/>
            <person name="Podio M."/>
            <person name="Orjuela J."/>
            <person name="Siena L.A."/>
            <person name="Pessino S.C."/>
            <person name="Combes M.C."/>
            <person name="Mariac C."/>
            <person name="Albertini E."/>
            <person name="Pupilli F."/>
            <person name="Ortiz J.P.A."/>
            <person name="Leblanc O."/>
        </authorList>
    </citation>
    <scope>NUCLEOTIDE SEQUENCE [LARGE SCALE GENOMIC DNA]</scope>
    <source>
        <strain evidence="4">R1</strain>
        <tissue evidence="4">Leaf</tissue>
    </source>
</reference>
<keyword evidence="5" id="KW-1185">Reference proteome</keyword>
<dbReference type="Gene3D" id="1.20.1280.50">
    <property type="match status" value="1"/>
</dbReference>
<feature type="compositionally biased region" description="Gly residues" evidence="1">
    <location>
        <begin position="74"/>
        <end position="84"/>
    </location>
</feature>
<evidence type="ECO:0000313" key="4">
    <source>
        <dbReference type="EMBL" id="WVZ58005.1"/>
    </source>
</evidence>
<dbReference type="Proteomes" id="UP001341281">
    <property type="component" value="Chromosome 02"/>
</dbReference>
<feature type="domain" description="F-box protein AT5G49610-like beta-propeller" evidence="3">
    <location>
        <begin position="213"/>
        <end position="471"/>
    </location>
</feature>
<evidence type="ECO:0000256" key="1">
    <source>
        <dbReference type="SAM" id="MobiDB-lite"/>
    </source>
</evidence>
<dbReference type="PANTHER" id="PTHR32133">
    <property type="entry name" value="OS07G0120400 PROTEIN"/>
    <property type="match status" value="1"/>
</dbReference>
<dbReference type="PANTHER" id="PTHR32133:SF271">
    <property type="entry name" value="F-BOX DOMAIN-CONTAINING PROTEIN"/>
    <property type="match status" value="1"/>
</dbReference>
<evidence type="ECO:0000259" key="3">
    <source>
        <dbReference type="Pfam" id="PF23635"/>
    </source>
</evidence>